<name>A0A6J6ET48_9ZZZZ</name>
<evidence type="ECO:0000313" key="2">
    <source>
        <dbReference type="EMBL" id="CAB4579652.1"/>
    </source>
</evidence>
<accession>A0A6J6ET48</accession>
<reference evidence="2" key="1">
    <citation type="submission" date="2020-05" db="EMBL/GenBank/DDBJ databases">
        <authorList>
            <person name="Chiriac C."/>
            <person name="Salcher M."/>
            <person name="Ghai R."/>
            <person name="Kavagutti S V."/>
        </authorList>
    </citation>
    <scope>NUCLEOTIDE SEQUENCE</scope>
</reference>
<keyword evidence="1" id="KW-0812">Transmembrane</keyword>
<organism evidence="2">
    <name type="scientific">freshwater metagenome</name>
    <dbReference type="NCBI Taxonomy" id="449393"/>
    <lineage>
        <taxon>unclassified sequences</taxon>
        <taxon>metagenomes</taxon>
        <taxon>ecological metagenomes</taxon>
    </lineage>
</organism>
<sequence length="245" mass="28035">MVKTRRRTRRQKMRGGDILSDFMAGVSFYGNAILDRIYSTELSDVVRIANSMVYMAGITAITYGAYVGTKKILSWFKKVDKYLQRVLFDMNSLMKMIATLSIDKFTNVEVVNDILAKFDGIDASLKYVVKNYDKIQNDFNKEKVADNLININLISHSEILRISKNVDELNEFFKNFKDILMVPGIEMGVIRDKYLEGLKRATHIYKLVNIILLSNSRVLDILSKADNIESAAAIKPETKMPVKRK</sequence>
<proteinExistence type="predicted"/>
<protein>
    <submittedName>
        <fullName evidence="2">Unannotated protein</fullName>
    </submittedName>
</protein>
<dbReference type="AlphaFoldDB" id="A0A6J6ET48"/>
<keyword evidence="1" id="KW-1133">Transmembrane helix</keyword>
<evidence type="ECO:0000256" key="1">
    <source>
        <dbReference type="SAM" id="Phobius"/>
    </source>
</evidence>
<gene>
    <name evidence="2" type="ORF">UFOPK1726_00818</name>
</gene>
<keyword evidence="1" id="KW-0472">Membrane</keyword>
<dbReference type="EMBL" id="CAEZTT010000092">
    <property type="protein sequence ID" value="CAB4579652.1"/>
    <property type="molecule type" value="Genomic_DNA"/>
</dbReference>
<feature type="transmembrane region" description="Helical" evidence="1">
    <location>
        <begin position="51"/>
        <end position="68"/>
    </location>
</feature>